<dbReference type="InterPro" id="IPR037068">
    <property type="entry name" value="DNA_primase_core_N_sf"/>
</dbReference>
<keyword evidence="10 12" id="KW-0238">DNA-binding</keyword>
<dbReference type="InterPro" id="IPR034151">
    <property type="entry name" value="TOPRIM_DnaG_bac"/>
</dbReference>
<dbReference type="SUPFAM" id="SSF117023">
    <property type="entry name" value="DNA primase DnaG, C-terminal domain"/>
    <property type="match status" value="1"/>
</dbReference>
<evidence type="ECO:0000256" key="5">
    <source>
        <dbReference type="ARBA" id="ARBA00022705"/>
    </source>
</evidence>
<evidence type="ECO:0000313" key="18">
    <source>
        <dbReference type="Proteomes" id="UP000554144"/>
    </source>
</evidence>
<keyword evidence="11 12" id="KW-0804">Transcription</keyword>
<dbReference type="GO" id="GO:0000428">
    <property type="term" value="C:DNA-directed RNA polymerase complex"/>
    <property type="evidence" value="ECO:0007669"/>
    <property type="project" value="UniProtKB-KW"/>
</dbReference>
<evidence type="ECO:0000256" key="7">
    <source>
        <dbReference type="ARBA" id="ARBA00022771"/>
    </source>
</evidence>
<dbReference type="FunFam" id="3.90.580.10:FF:000001">
    <property type="entry name" value="DNA primase"/>
    <property type="match status" value="1"/>
</dbReference>
<dbReference type="AlphaFoldDB" id="A0A853GRT4"/>
<evidence type="ECO:0000256" key="11">
    <source>
        <dbReference type="ARBA" id="ARBA00023163"/>
    </source>
</evidence>
<dbReference type="Gene3D" id="3.40.1360.10">
    <property type="match status" value="1"/>
</dbReference>
<dbReference type="Gene3D" id="1.20.50.20">
    <property type="entry name" value="DnaG, RNA polymerase domain, helical bundle"/>
    <property type="match status" value="1"/>
</dbReference>
<dbReference type="SUPFAM" id="SSF56731">
    <property type="entry name" value="DNA primase core"/>
    <property type="match status" value="1"/>
</dbReference>
<evidence type="ECO:0000256" key="13">
    <source>
        <dbReference type="PIRNR" id="PIRNR002811"/>
    </source>
</evidence>
<dbReference type="InterPro" id="IPR019475">
    <property type="entry name" value="DNA_primase_DnaB-bd"/>
</dbReference>
<comment type="similarity">
    <text evidence="12 13">Belongs to the DnaG primase family.</text>
</comment>
<dbReference type="GO" id="GO:0005737">
    <property type="term" value="C:cytoplasm"/>
    <property type="evidence" value="ECO:0007669"/>
    <property type="project" value="TreeGrafter"/>
</dbReference>
<keyword evidence="4 12" id="KW-0548">Nucleotidyltransferase</keyword>
<dbReference type="SMART" id="SM00400">
    <property type="entry name" value="ZnF_CHCC"/>
    <property type="match status" value="1"/>
</dbReference>
<dbReference type="GO" id="GO:0008270">
    <property type="term" value="F:zinc ion binding"/>
    <property type="evidence" value="ECO:0007669"/>
    <property type="project" value="UniProtKB-UniRule"/>
</dbReference>
<dbReference type="Gene3D" id="3.90.580.10">
    <property type="entry name" value="Zinc finger, CHC2-type domain"/>
    <property type="match status" value="1"/>
</dbReference>
<dbReference type="PROSITE" id="PS50880">
    <property type="entry name" value="TOPRIM"/>
    <property type="match status" value="1"/>
</dbReference>
<dbReference type="PANTHER" id="PTHR30313">
    <property type="entry name" value="DNA PRIMASE"/>
    <property type="match status" value="1"/>
</dbReference>
<feature type="compositionally biased region" description="Basic and acidic residues" evidence="15">
    <location>
        <begin position="96"/>
        <end position="115"/>
    </location>
</feature>
<dbReference type="GO" id="GO:0006269">
    <property type="term" value="P:DNA replication, synthesis of primer"/>
    <property type="evidence" value="ECO:0007669"/>
    <property type="project" value="UniProtKB-UniRule"/>
</dbReference>
<keyword evidence="18" id="KW-1185">Reference proteome</keyword>
<dbReference type="Gene3D" id="3.90.980.10">
    <property type="entry name" value="DNA primase, catalytic core, N-terminal domain"/>
    <property type="match status" value="1"/>
</dbReference>
<protein>
    <recommendedName>
        <fullName evidence="12 13">DNA primase</fullName>
        <ecNumber evidence="12">2.7.7.101</ecNumber>
    </recommendedName>
</protein>
<evidence type="ECO:0000259" key="16">
    <source>
        <dbReference type="PROSITE" id="PS50880"/>
    </source>
</evidence>
<dbReference type="Pfam" id="PF08275">
    <property type="entry name" value="DNAG_N"/>
    <property type="match status" value="1"/>
</dbReference>
<dbReference type="GO" id="GO:1990077">
    <property type="term" value="C:primosome complex"/>
    <property type="evidence" value="ECO:0007669"/>
    <property type="project" value="UniProtKB-KW"/>
</dbReference>
<dbReference type="NCBIfam" id="TIGR01391">
    <property type="entry name" value="dnaG"/>
    <property type="match status" value="1"/>
</dbReference>
<evidence type="ECO:0000256" key="14">
    <source>
        <dbReference type="PIRSR" id="PIRSR002811-1"/>
    </source>
</evidence>
<dbReference type="GO" id="GO:0003899">
    <property type="term" value="F:DNA-directed RNA polymerase activity"/>
    <property type="evidence" value="ECO:0007669"/>
    <property type="project" value="UniProtKB-UniRule"/>
</dbReference>
<dbReference type="FunFam" id="3.40.1360.10:FF:000002">
    <property type="entry name" value="DNA primase"/>
    <property type="match status" value="1"/>
</dbReference>
<dbReference type="GO" id="GO:0003677">
    <property type="term" value="F:DNA binding"/>
    <property type="evidence" value="ECO:0007669"/>
    <property type="project" value="UniProtKB-KW"/>
</dbReference>
<comment type="function">
    <text evidence="12 13">RNA polymerase that catalyzes the synthesis of short RNA molecules used as primers for DNA polymerase during DNA replication.</text>
</comment>
<dbReference type="Pfam" id="PF01807">
    <property type="entry name" value="Zn_ribbon_DnaG"/>
    <property type="match status" value="1"/>
</dbReference>
<dbReference type="InterPro" id="IPR050219">
    <property type="entry name" value="DnaG_primase"/>
</dbReference>
<dbReference type="SMART" id="SM00766">
    <property type="entry name" value="DnaG_DnaB_bind"/>
    <property type="match status" value="1"/>
</dbReference>
<dbReference type="SMART" id="SM00493">
    <property type="entry name" value="TOPRIM"/>
    <property type="match status" value="1"/>
</dbReference>
<evidence type="ECO:0000256" key="3">
    <source>
        <dbReference type="ARBA" id="ARBA00022679"/>
    </source>
</evidence>
<evidence type="ECO:0000256" key="1">
    <source>
        <dbReference type="ARBA" id="ARBA00022478"/>
    </source>
</evidence>
<dbReference type="Gene3D" id="1.10.860.10">
    <property type="entry name" value="DNAb Helicase, Chain A"/>
    <property type="match status" value="1"/>
</dbReference>
<evidence type="ECO:0000256" key="6">
    <source>
        <dbReference type="ARBA" id="ARBA00022723"/>
    </source>
</evidence>
<dbReference type="InterPro" id="IPR013173">
    <property type="entry name" value="DNA_primase_DnaG_DnaB-bd_dom"/>
</dbReference>
<evidence type="ECO:0000256" key="10">
    <source>
        <dbReference type="ARBA" id="ARBA00023125"/>
    </source>
</evidence>
<evidence type="ECO:0000256" key="12">
    <source>
        <dbReference type="HAMAP-Rule" id="MF_00974"/>
    </source>
</evidence>
<keyword evidence="5 12" id="KW-0235">DNA replication</keyword>
<evidence type="ECO:0000256" key="8">
    <source>
        <dbReference type="ARBA" id="ARBA00022833"/>
    </source>
</evidence>
<keyword evidence="9" id="KW-0460">Magnesium</keyword>
<comment type="caution">
    <text evidence="17">The sequence shown here is derived from an EMBL/GenBank/DDBJ whole genome shotgun (WGS) entry which is preliminary data.</text>
</comment>
<comment type="catalytic activity">
    <reaction evidence="12">
        <text>ssDNA + n NTP = ssDNA/pppN(pN)n-1 hybrid + (n-1) diphosphate.</text>
        <dbReference type="EC" id="2.7.7.101"/>
    </reaction>
</comment>
<keyword evidence="2 12" id="KW-0639">Primosome</keyword>
<evidence type="ECO:0000256" key="15">
    <source>
        <dbReference type="SAM" id="MobiDB-lite"/>
    </source>
</evidence>
<dbReference type="EMBL" id="JACCEV010000002">
    <property type="protein sequence ID" value="NYT85798.1"/>
    <property type="molecule type" value="Genomic_DNA"/>
</dbReference>
<feature type="zinc finger region" description="CHC2-type" evidence="12 14">
    <location>
        <begin position="37"/>
        <end position="61"/>
    </location>
</feature>
<keyword evidence="3 12" id="KW-0808">Transferase</keyword>
<dbReference type="InterPro" id="IPR036977">
    <property type="entry name" value="DNA_primase_Znf_CHC2"/>
</dbReference>
<dbReference type="OrthoDB" id="9803773at2"/>
<dbReference type="Pfam" id="PF10410">
    <property type="entry name" value="DnaB_bind"/>
    <property type="match status" value="1"/>
</dbReference>
<keyword evidence="1 12" id="KW-0240">DNA-directed RNA polymerase</keyword>
<evidence type="ECO:0000256" key="4">
    <source>
        <dbReference type="ARBA" id="ARBA00022695"/>
    </source>
</evidence>
<gene>
    <name evidence="12" type="primary">dnaG</name>
    <name evidence="17" type="ORF">H0A62_09300</name>
</gene>
<dbReference type="InterPro" id="IPR002694">
    <property type="entry name" value="Znf_CHC2"/>
</dbReference>
<evidence type="ECO:0000313" key="17">
    <source>
        <dbReference type="EMBL" id="NYT85798.1"/>
    </source>
</evidence>
<keyword evidence="7 12" id="KW-0863">Zinc-finger</keyword>
<name>A0A853GRT4_9BURK</name>
<dbReference type="SUPFAM" id="SSF57783">
    <property type="entry name" value="Zinc beta-ribbon"/>
    <property type="match status" value="1"/>
</dbReference>
<comment type="subunit">
    <text evidence="12">Monomer. Interacts with DnaB.</text>
</comment>
<feature type="region of interest" description="Disordered" evidence="15">
    <location>
        <begin position="92"/>
        <end position="115"/>
    </location>
</feature>
<dbReference type="InterPro" id="IPR016136">
    <property type="entry name" value="DNA_helicase_N/primase_C"/>
</dbReference>
<evidence type="ECO:0000256" key="2">
    <source>
        <dbReference type="ARBA" id="ARBA00022515"/>
    </source>
</evidence>
<organism evidence="17 18">
    <name type="scientific">Pollutimonas harenae</name>
    <dbReference type="NCBI Taxonomy" id="657015"/>
    <lineage>
        <taxon>Bacteria</taxon>
        <taxon>Pseudomonadati</taxon>
        <taxon>Pseudomonadota</taxon>
        <taxon>Betaproteobacteria</taxon>
        <taxon>Burkholderiales</taxon>
        <taxon>Alcaligenaceae</taxon>
        <taxon>Pollutimonas</taxon>
    </lineage>
</organism>
<dbReference type="InterPro" id="IPR006171">
    <property type="entry name" value="TOPRIM_dom"/>
</dbReference>
<accession>A0A853GRT4</accession>
<dbReference type="InterPro" id="IPR013264">
    <property type="entry name" value="DNAG_N"/>
</dbReference>
<reference evidence="17 18" key="1">
    <citation type="submission" date="2020-07" db="EMBL/GenBank/DDBJ databases">
        <title>Taxonomic revisions and descriptions of new bacterial species based on genomic comparisons in the high-G+C-content subgroup of the family Alcaligenaceae.</title>
        <authorList>
            <person name="Szabo A."/>
            <person name="Felfoldi T."/>
        </authorList>
    </citation>
    <scope>NUCLEOTIDE SEQUENCE [LARGE SCALE GENOMIC DNA]</scope>
    <source>
        <strain evidence="17 18">DSM 25667</strain>
    </source>
</reference>
<dbReference type="Pfam" id="PF08278">
    <property type="entry name" value="DnaG_DnaB_bind"/>
    <property type="match status" value="1"/>
</dbReference>
<dbReference type="PANTHER" id="PTHR30313:SF2">
    <property type="entry name" value="DNA PRIMASE"/>
    <property type="match status" value="1"/>
</dbReference>
<feature type="domain" description="Toprim" evidence="16">
    <location>
        <begin position="256"/>
        <end position="338"/>
    </location>
</feature>
<dbReference type="EC" id="2.7.7.101" evidence="12"/>
<dbReference type="PIRSF" id="PIRSF002811">
    <property type="entry name" value="DnaG"/>
    <property type="match status" value="1"/>
</dbReference>
<dbReference type="RefSeq" id="WP_130039354.1">
    <property type="nucleotide sequence ID" value="NZ_JACCEV010000002.1"/>
</dbReference>
<proteinExistence type="inferred from homology"/>
<dbReference type="Pfam" id="PF13155">
    <property type="entry name" value="Toprim_2"/>
    <property type="match status" value="1"/>
</dbReference>
<comment type="cofactor">
    <cofactor evidence="12 13 14">
        <name>Zn(2+)</name>
        <dbReference type="ChEBI" id="CHEBI:29105"/>
    </cofactor>
    <text evidence="12 13 14">Binds 1 zinc ion per monomer.</text>
</comment>
<comment type="domain">
    <text evidence="12">Contains an N-terminal zinc-binding domain, a central core domain that contains the primase activity, and a C-terminal DnaB-binding domain.</text>
</comment>
<keyword evidence="6 12" id="KW-0479">Metal-binding</keyword>
<dbReference type="CDD" id="cd03364">
    <property type="entry name" value="TOPRIM_DnaG_primases"/>
    <property type="match status" value="1"/>
</dbReference>
<sequence>MIPESFVQELLARVDVVDVVGRYVQLRKGGANLLGLCPFHNEKSPSFTVSPTKQFYHCFGCGAHGSAVGFLMEHTGASFPEAVRSLASTVGMTVPEEPRSPRQQAADRRRKEEVNRHQQILDTAQAHYLRELKGSQSAIRYLKQRGLSGEIAARFGLGWSGTDRRGLAAVFPQYEDTLLVESGLVIEADDGRRYDRFRERIMFPIRNARGNLIGFGGRIIGKGEPKYLNSPETGLFSKGHELYGMWEARAGIRSEGYVLVVEGYMDVVGLAQHGLSNAVATLGTATTPFHIQKLLRASNKIIFSFDGDKAGRRAAWRALNTCLPLVRDDVSMRFLFLPAEHDPDSYIKEYGAEAFKATAAEAMPLSRFMLDELASRHALNEAEGRAACAHEAKPLLALLPEDTTLRIQIEREFAKLVQLTPEELDQLMATVPVPQAAGAEPGLQPVERVAGPGQHAGQDEPPGFMDVPVFDDEDYSAYAPAIMVNDTAVHSTPAGGRPGHGRNASGKARSVTPMAKRLLRLLLAHPELVSGLGDQQLEILEHGPHLVLVRELIALANMTGARHAGALLQAAEPGSDLESVLATLTPELLDQEDLPHPQIEWNDALQRIELEAIKAEQSALVEAGLRDDASRKRYQELTRRIALVNSVTSHQMR</sequence>
<dbReference type="HAMAP" id="MF_00974">
    <property type="entry name" value="DNA_primase_DnaG"/>
    <property type="match status" value="1"/>
</dbReference>
<dbReference type="Proteomes" id="UP000554144">
    <property type="component" value="Unassembled WGS sequence"/>
</dbReference>
<dbReference type="InterPro" id="IPR006295">
    <property type="entry name" value="DNA_primase_DnaG"/>
</dbReference>
<keyword evidence="8 12" id="KW-0862">Zinc</keyword>
<evidence type="ECO:0000256" key="9">
    <source>
        <dbReference type="ARBA" id="ARBA00022842"/>
    </source>
</evidence>
<dbReference type="InterPro" id="IPR030846">
    <property type="entry name" value="DnaG_bac"/>
</dbReference>